<feature type="region of interest" description="Disordered" evidence="1">
    <location>
        <begin position="23"/>
        <end position="42"/>
    </location>
</feature>
<organism evidence="2 3">
    <name type="scientific">Piloderma croceum (strain F 1598)</name>
    <dbReference type="NCBI Taxonomy" id="765440"/>
    <lineage>
        <taxon>Eukaryota</taxon>
        <taxon>Fungi</taxon>
        <taxon>Dikarya</taxon>
        <taxon>Basidiomycota</taxon>
        <taxon>Agaricomycotina</taxon>
        <taxon>Agaricomycetes</taxon>
        <taxon>Agaricomycetidae</taxon>
        <taxon>Atheliales</taxon>
        <taxon>Atheliaceae</taxon>
        <taxon>Piloderma</taxon>
    </lineage>
</organism>
<name>A0A0C3BZA2_PILCF</name>
<dbReference type="HOGENOM" id="CLU_485799_0_0_1"/>
<sequence>MSPNNKSSPTIWYDRYVHHRNDGAVGNQSKLTKPKITEPTSYNSSIDGLRPLARSRFLPSFRKSSNLQAIPNIEALEEVVQPLNQTYSQDMPFRSVQSGKIDHGPRRPSRPRIMTARSRSQINVHRVVGPQTYGSDRVQQSTVPVYPSSRPTKLPGTIRRYELHDIPGVPTRSSLRRREANTRRSRPQIMADRSHSPKAEIFQPNVITDHRPQLSTTIELKGKPPNQPYDTQDYILQDAARITTRPLMPRKITDHISRRPSRPRMRSRSCSRRHISRTSDQTITVGPVHREQQPTTLVHSSNMPLNQTANTDHHDISGRSVQHTAHGRYMDKAYELPQRPMGLVRSRPRRGKSRGLQHLDVEDRPRQGCMPPTKYQRPSEDLQTVSSHNWSRQMATSKTKRIKEQLAVEEHRCTETTVRPLRPLTPPDASSVMQPGQGHQRHLATDGHFQRNISSKNIQQDPSRSISDQELECDIIDLYADGYADDGEGDDGEDDRLWKEVEALAQIKPSPSLHRHISRAFSVHDVDLHPDVSRVVRSLRDGSSLDSFVLERIHSCASSRG</sequence>
<evidence type="ECO:0000313" key="2">
    <source>
        <dbReference type="EMBL" id="KIM91873.1"/>
    </source>
</evidence>
<dbReference type="AlphaFoldDB" id="A0A0C3BZA2"/>
<evidence type="ECO:0000256" key="1">
    <source>
        <dbReference type="SAM" id="MobiDB-lite"/>
    </source>
</evidence>
<gene>
    <name evidence="2" type="ORF">PILCRDRAFT_809861</name>
</gene>
<feature type="region of interest" description="Disordered" evidence="1">
    <location>
        <begin position="363"/>
        <end position="442"/>
    </location>
</feature>
<feature type="compositionally biased region" description="Basic residues" evidence="1">
    <location>
        <begin position="258"/>
        <end position="276"/>
    </location>
</feature>
<reference evidence="3" key="2">
    <citation type="submission" date="2015-01" db="EMBL/GenBank/DDBJ databases">
        <title>Evolutionary Origins and Diversification of the Mycorrhizal Mutualists.</title>
        <authorList>
            <consortium name="DOE Joint Genome Institute"/>
            <consortium name="Mycorrhizal Genomics Consortium"/>
            <person name="Kohler A."/>
            <person name="Kuo A."/>
            <person name="Nagy L.G."/>
            <person name="Floudas D."/>
            <person name="Copeland A."/>
            <person name="Barry K.W."/>
            <person name="Cichocki N."/>
            <person name="Veneault-Fourrey C."/>
            <person name="LaButti K."/>
            <person name="Lindquist E.A."/>
            <person name="Lipzen A."/>
            <person name="Lundell T."/>
            <person name="Morin E."/>
            <person name="Murat C."/>
            <person name="Riley R."/>
            <person name="Ohm R."/>
            <person name="Sun H."/>
            <person name="Tunlid A."/>
            <person name="Henrissat B."/>
            <person name="Grigoriev I.V."/>
            <person name="Hibbett D.S."/>
            <person name="Martin F."/>
        </authorList>
    </citation>
    <scope>NUCLEOTIDE SEQUENCE [LARGE SCALE GENOMIC DNA]</scope>
    <source>
        <strain evidence="3">F 1598</strain>
    </source>
</reference>
<reference evidence="2 3" key="1">
    <citation type="submission" date="2014-04" db="EMBL/GenBank/DDBJ databases">
        <authorList>
            <consortium name="DOE Joint Genome Institute"/>
            <person name="Kuo A."/>
            <person name="Tarkka M."/>
            <person name="Buscot F."/>
            <person name="Kohler A."/>
            <person name="Nagy L.G."/>
            <person name="Floudas D."/>
            <person name="Copeland A."/>
            <person name="Barry K.W."/>
            <person name="Cichocki N."/>
            <person name="Veneault-Fourrey C."/>
            <person name="LaButti K."/>
            <person name="Lindquist E.A."/>
            <person name="Lipzen A."/>
            <person name="Lundell T."/>
            <person name="Morin E."/>
            <person name="Murat C."/>
            <person name="Sun H."/>
            <person name="Tunlid A."/>
            <person name="Henrissat B."/>
            <person name="Grigoriev I.V."/>
            <person name="Hibbett D.S."/>
            <person name="Martin F."/>
            <person name="Nordberg H.P."/>
            <person name="Cantor M.N."/>
            <person name="Hua S.X."/>
        </authorList>
    </citation>
    <scope>NUCLEOTIDE SEQUENCE [LARGE SCALE GENOMIC DNA]</scope>
    <source>
        <strain evidence="2 3">F 1598</strain>
    </source>
</reference>
<dbReference type="InParanoid" id="A0A0C3BZA2"/>
<protein>
    <submittedName>
        <fullName evidence="2">Uncharacterized protein</fullName>
    </submittedName>
</protein>
<accession>A0A0C3BZA2</accession>
<keyword evidence="3" id="KW-1185">Reference proteome</keyword>
<proteinExistence type="predicted"/>
<feature type="region of interest" description="Disordered" evidence="1">
    <location>
        <begin position="257"/>
        <end position="280"/>
    </location>
</feature>
<feature type="compositionally biased region" description="Polar residues" evidence="1">
    <location>
        <begin position="381"/>
        <end position="397"/>
    </location>
</feature>
<evidence type="ECO:0000313" key="3">
    <source>
        <dbReference type="Proteomes" id="UP000054166"/>
    </source>
</evidence>
<dbReference type="EMBL" id="KN832970">
    <property type="protein sequence ID" value="KIM91873.1"/>
    <property type="molecule type" value="Genomic_DNA"/>
</dbReference>
<feature type="region of interest" description="Disordered" evidence="1">
    <location>
        <begin position="174"/>
        <end position="195"/>
    </location>
</feature>
<feature type="compositionally biased region" description="Basic and acidic residues" evidence="1">
    <location>
        <begin position="402"/>
        <end position="414"/>
    </location>
</feature>
<dbReference type="Proteomes" id="UP000054166">
    <property type="component" value="Unassembled WGS sequence"/>
</dbReference>